<dbReference type="AlphaFoldDB" id="Q02AC3"/>
<proteinExistence type="predicted"/>
<name>Q02AC3_SOLUE</name>
<reference evidence="2" key="1">
    <citation type="submission" date="2006-10" db="EMBL/GenBank/DDBJ databases">
        <title>Complete sequence of Solibacter usitatus Ellin6076.</title>
        <authorList>
            <consortium name="US DOE Joint Genome Institute"/>
            <person name="Copeland A."/>
            <person name="Lucas S."/>
            <person name="Lapidus A."/>
            <person name="Barry K."/>
            <person name="Detter J.C."/>
            <person name="Glavina del Rio T."/>
            <person name="Hammon N."/>
            <person name="Israni S."/>
            <person name="Dalin E."/>
            <person name="Tice H."/>
            <person name="Pitluck S."/>
            <person name="Thompson L.S."/>
            <person name="Brettin T."/>
            <person name="Bruce D."/>
            <person name="Han C."/>
            <person name="Tapia R."/>
            <person name="Gilna P."/>
            <person name="Schmutz J."/>
            <person name="Larimer F."/>
            <person name="Land M."/>
            <person name="Hauser L."/>
            <person name="Kyrpides N."/>
            <person name="Mikhailova N."/>
            <person name="Janssen P.H."/>
            <person name="Kuske C.R."/>
            <person name="Richardson P."/>
        </authorList>
    </citation>
    <scope>NUCLEOTIDE SEQUENCE</scope>
    <source>
        <strain evidence="2">Ellin6076</strain>
    </source>
</reference>
<organism evidence="2">
    <name type="scientific">Solibacter usitatus (strain Ellin6076)</name>
    <dbReference type="NCBI Taxonomy" id="234267"/>
    <lineage>
        <taxon>Bacteria</taxon>
        <taxon>Pseudomonadati</taxon>
        <taxon>Acidobacteriota</taxon>
        <taxon>Terriglobia</taxon>
        <taxon>Bryobacterales</taxon>
        <taxon>Solibacteraceae</taxon>
        <taxon>Candidatus Solibacter</taxon>
    </lineage>
</organism>
<evidence type="ECO:0000259" key="1">
    <source>
        <dbReference type="Pfam" id="PF18480"/>
    </source>
</evidence>
<dbReference type="HOGENOM" id="CLU_156527_0_0_0"/>
<dbReference type="KEGG" id="sus:Acid_1001"/>
<accession>Q02AC3</accession>
<gene>
    <name evidence="2" type="ordered locus">Acid_1001</name>
</gene>
<protein>
    <recommendedName>
        <fullName evidence="1">DUF5615 domain-containing protein</fullName>
    </recommendedName>
</protein>
<dbReference type="InterPro" id="IPR041049">
    <property type="entry name" value="DUF5615"/>
</dbReference>
<dbReference type="InParanoid" id="Q02AC3"/>
<feature type="domain" description="DUF5615" evidence="1">
    <location>
        <begin position="3"/>
        <end position="99"/>
    </location>
</feature>
<dbReference type="Pfam" id="PF18480">
    <property type="entry name" value="DUF5615"/>
    <property type="match status" value="1"/>
</dbReference>
<sequence>MRRVLIDECINPRLAALLRLSMPDFSVETVRELGWTGEKDHVLVYRIRGRFEVFLTIDKGFEFEHDIENLPFGIVVLKTLNNQMSSYERLLADLVQQIECVCPGLVVHVTDPKC</sequence>
<dbReference type="EMBL" id="CP000473">
    <property type="protein sequence ID" value="ABJ81999.1"/>
    <property type="molecule type" value="Genomic_DNA"/>
</dbReference>
<evidence type="ECO:0000313" key="2">
    <source>
        <dbReference type="EMBL" id="ABJ81999.1"/>
    </source>
</evidence>
<dbReference type="eggNOG" id="COG4634">
    <property type="taxonomic scope" value="Bacteria"/>
</dbReference>
<dbReference type="STRING" id="234267.Acid_1001"/>